<gene>
    <name evidence="1" type="ORF">B0H16DRAFT_1737695</name>
</gene>
<organism evidence="1 2">
    <name type="scientific">Mycena metata</name>
    <dbReference type="NCBI Taxonomy" id="1033252"/>
    <lineage>
        <taxon>Eukaryota</taxon>
        <taxon>Fungi</taxon>
        <taxon>Dikarya</taxon>
        <taxon>Basidiomycota</taxon>
        <taxon>Agaricomycotina</taxon>
        <taxon>Agaricomycetes</taxon>
        <taxon>Agaricomycetidae</taxon>
        <taxon>Agaricales</taxon>
        <taxon>Marasmiineae</taxon>
        <taxon>Mycenaceae</taxon>
        <taxon>Mycena</taxon>
    </lineage>
</organism>
<protein>
    <submittedName>
        <fullName evidence="1">Uncharacterized protein</fullName>
    </submittedName>
</protein>
<comment type="caution">
    <text evidence="1">The sequence shown here is derived from an EMBL/GenBank/DDBJ whole genome shotgun (WGS) entry which is preliminary data.</text>
</comment>
<proteinExistence type="predicted"/>
<name>A0AAD7HK03_9AGAR</name>
<sequence>MLGNGGWHADASCLYTTTISPALPSVCRMATYCLQVRDVEGFVAGKQDTPSTQATVKTGRSVNLPAAACHRRPGGKAPTLQDPMAYRRASFHSESGVLIMRRFASCGLL</sequence>
<dbReference type="EMBL" id="JARKIB010000219">
    <property type="protein sequence ID" value="KAJ7722500.1"/>
    <property type="molecule type" value="Genomic_DNA"/>
</dbReference>
<keyword evidence="2" id="KW-1185">Reference proteome</keyword>
<dbReference type="Proteomes" id="UP001215598">
    <property type="component" value="Unassembled WGS sequence"/>
</dbReference>
<dbReference type="AlphaFoldDB" id="A0AAD7HK03"/>
<evidence type="ECO:0000313" key="1">
    <source>
        <dbReference type="EMBL" id="KAJ7722500.1"/>
    </source>
</evidence>
<accession>A0AAD7HK03</accession>
<reference evidence="1" key="1">
    <citation type="submission" date="2023-03" db="EMBL/GenBank/DDBJ databases">
        <title>Massive genome expansion in bonnet fungi (Mycena s.s.) driven by repeated elements and novel gene families across ecological guilds.</title>
        <authorList>
            <consortium name="Lawrence Berkeley National Laboratory"/>
            <person name="Harder C.B."/>
            <person name="Miyauchi S."/>
            <person name="Viragh M."/>
            <person name="Kuo A."/>
            <person name="Thoen E."/>
            <person name="Andreopoulos B."/>
            <person name="Lu D."/>
            <person name="Skrede I."/>
            <person name="Drula E."/>
            <person name="Henrissat B."/>
            <person name="Morin E."/>
            <person name="Kohler A."/>
            <person name="Barry K."/>
            <person name="LaButti K."/>
            <person name="Morin E."/>
            <person name="Salamov A."/>
            <person name="Lipzen A."/>
            <person name="Mereny Z."/>
            <person name="Hegedus B."/>
            <person name="Baldrian P."/>
            <person name="Stursova M."/>
            <person name="Weitz H."/>
            <person name="Taylor A."/>
            <person name="Grigoriev I.V."/>
            <person name="Nagy L.G."/>
            <person name="Martin F."/>
            <person name="Kauserud H."/>
        </authorList>
    </citation>
    <scope>NUCLEOTIDE SEQUENCE</scope>
    <source>
        <strain evidence="1">CBHHK182m</strain>
    </source>
</reference>
<evidence type="ECO:0000313" key="2">
    <source>
        <dbReference type="Proteomes" id="UP001215598"/>
    </source>
</evidence>